<name>A0A1A2YSF1_9MYCO</name>
<sequence length="116" mass="12466">MHIGNYALETARDPGHAWIWAVRPCPTADCVHVQAIPQPNGQAAPYDGDAQLVDGRYTMSVDVPDGVRCVVAFYPSHDTYSWDAVTLSGSVQSSYETGCGGGPGGTDSYPFTLTRW</sequence>
<dbReference type="EMBL" id="LZKJ01000201">
    <property type="protein sequence ID" value="OBI40177.1"/>
    <property type="molecule type" value="Genomic_DNA"/>
</dbReference>
<accession>A0A1A2YSF1</accession>
<dbReference type="AlphaFoldDB" id="A0A1A2YSF1"/>
<reference evidence="2" key="1">
    <citation type="submission" date="2016-06" db="EMBL/GenBank/DDBJ databases">
        <authorList>
            <person name="Sutton G."/>
            <person name="Brinkac L."/>
            <person name="Sanka R."/>
            <person name="Adams M."/>
            <person name="Lau E."/>
            <person name="Sam S."/>
            <person name="Sreng N."/>
            <person name="Him V."/>
            <person name="Kerleguer A."/>
            <person name="Cheng S."/>
        </authorList>
    </citation>
    <scope>NUCLEOTIDE SEQUENCE [LARGE SCALE GENOMIC DNA]</scope>
    <source>
        <strain evidence="2">E861</strain>
    </source>
</reference>
<dbReference type="OrthoDB" id="4746900at2"/>
<proteinExistence type="predicted"/>
<dbReference type="Proteomes" id="UP000093592">
    <property type="component" value="Unassembled WGS sequence"/>
</dbReference>
<evidence type="ECO:0000313" key="1">
    <source>
        <dbReference type="EMBL" id="OBI40177.1"/>
    </source>
</evidence>
<gene>
    <name evidence="1" type="ORF">A5707_10655</name>
</gene>
<organism evidence="1 2">
    <name type="scientific">Mycobacterium kyorinense</name>
    <dbReference type="NCBI Taxonomy" id="487514"/>
    <lineage>
        <taxon>Bacteria</taxon>
        <taxon>Bacillati</taxon>
        <taxon>Actinomycetota</taxon>
        <taxon>Actinomycetes</taxon>
        <taxon>Mycobacteriales</taxon>
        <taxon>Mycobacteriaceae</taxon>
        <taxon>Mycobacterium</taxon>
    </lineage>
</organism>
<protein>
    <submittedName>
        <fullName evidence="1">Uncharacterized protein</fullName>
    </submittedName>
</protein>
<evidence type="ECO:0000313" key="2">
    <source>
        <dbReference type="Proteomes" id="UP000093592"/>
    </source>
</evidence>
<comment type="caution">
    <text evidence="1">The sequence shown here is derived from an EMBL/GenBank/DDBJ whole genome shotgun (WGS) entry which is preliminary data.</text>
</comment>